<name>A0A9P8PKZ1_9ASCO</name>
<dbReference type="OrthoDB" id="7464331at2759"/>
<evidence type="ECO:0000313" key="2">
    <source>
        <dbReference type="Proteomes" id="UP000769528"/>
    </source>
</evidence>
<dbReference type="Proteomes" id="UP000769528">
    <property type="component" value="Unassembled WGS sequence"/>
</dbReference>
<reference evidence="1" key="1">
    <citation type="journal article" date="2021" name="Open Biol.">
        <title>Shared evolutionary footprints suggest mitochondrial oxidative damage underlies multiple complex I losses in fungi.</title>
        <authorList>
            <person name="Schikora-Tamarit M.A."/>
            <person name="Marcet-Houben M."/>
            <person name="Nosek J."/>
            <person name="Gabaldon T."/>
        </authorList>
    </citation>
    <scope>NUCLEOTIDE SEQUENCE</scope>
    <source>
        <strain evidence="1">CBS6341</strain>
    </source>
</reference>
<accession>A0A9P8PKZ1</accession>
<gene>
    <name evidence="1" type="ORF">WICMUC_003445</name>
</gene>
<protein>
    <submittedName>
        <fullName evidence="1">Uncharacterized protein</fullName>
    </submittedName>
</protein>
<proteinExistence type="predicted"/>
<sequence>MLTKIPETFFSDKISLKAFSIVSGVAPPPQSKKLAGLPPYRVMTSIVAIAKPAPLTKQPMLPSNLIKFKFDLEAKTSSGSS</sequence>
<comment type="caution">
    <text evidence="1">The sequence shown here is derived from an EMBL/GenBank/DDBJ whole genome shotgun (WGS) entry which is preliminary data.</text>
</comment>
<organism evidence="1 2">
    <name type="scientific">Wickerhamomyces mucosus</name>
    <dbReference type="NCBI Taxonomy" id="1378264"/>
    <lineage>
        <taxon>Eukaryota</taxon>
        <taxon>Fungi</taxon>
        <taxon>Dikarya</taxon>
        <taxon>Ascomycota</taxon>
        <taxon>Saccharomycotina</taxon>
        <taxon>Saccharomycetes</taxon>
        <taxon>Phaffomycetales</taxon>
        <taxon>Wickerhamomycetaceae</taxon>
        <taxon>Wickerhamomyces</taxon>
    </lineage>
</organism>
<dbReference type="EMBL" id="JAEUBF010000905">
    <property type="protein sequence ID" value="KAH3674203.1"/>
    <property type="molecule type" value="Genomic_DNA"/>
</dbReference>
<keyword evidence="2" id="KW-1185">Reference proteome</keyword>
<dbReference type="AlphaFoldDB" id="A0A9P8PKZ1"/>
<reference evidence="1" key="2">
    <citation type="submission" date="2021-01" db="EMBL/GenBank/DDBJ databases">
        <authorList>
            <person name="Schikora-Tamarit M.A."/>
        </authorList>
    </citation>
    <scope>NUCLEOTIDE SEQUENCE</scope>
    <source>
        <strain evidence="1">CBS6341</strain>
    </source>
</reference>
<evidence type="ECO:0000313" key="1">
    <source>
        <dbReference type="EMBL" id="KAH3674203.1"/>
    </source>
</evidence>